<reference evidence="2 3" key="1">
    <citation type="submission" date="2017-11" db="EMBL/GenBank/DDBJ databases">
        <title>Complete genome sequence of Sphingomonas sp. Strain Cra20, a psychrotolerant potential plant growth promoting rhizobacteria.</title>
        <authorList>
            <person name="Luo Y."/>
        </authorList>
    </citation>
    <scope>NUCLEOTIDE SEQUENCE [LARGE SCALE GENOMIC DNA]</scope>
    <source>
        <strain evidence="2 3">Cra20</strain>
    </source>
</reference>
<dbReference type="Proteomes" id="UP000229081">
    <property type="component" value="Chromosome"/>
</dbReference>
<dbReference type="KEGG" id="sphc:CVN68_02460"/>
<dbReference type="AlphaFoldDB" id="A0A2K8MAS4"/>
<dbReference type="RefSeq" id="WP_100280799.1">
    <property type="nucleotide sequence ID" value="NZ_CP024923.1"/>
</dbReference>
<feature type="signal peptide" evidence="1">
    <location>
        <begin position="1"/>
        <end position="23"/>
    </location>
</feature>
<proteinExistence type="predicted"/>
<feature type="chain" id="PRO_5014927227" evidence="1">
    <location>
        <begin position="24"/>
        <end position="274"/>
    </location>
</feature>
<dbReference type="OrthoDB" id="9841147at2"/>
<gene>
    <name evidence="2" type="ORF">CVN68_02460</name>
</gene>
<keyword evidence="1" id="KW-0732">Signal</keyword>
<evidence type="ECO:0000256" key="1">
    <source>
        <dbReference type="SAM" id="SignalP"/>
    </source>
</evidence>
<dbReference type="EMBL" id="CP024923">
    <property type="protein sequence ID" value="ATY30988.1"/>
    <property type="molecule type" value="Genomic_DNA"/>
</dbReference>
<evidence type="ECO:0000313" key="2">
    <source>
        <dbReference type="EMBL" id="ATY30988.1"/>
    </source>
</evidence>
<protein>
    <submittedName>
        <fullName evidence="2">Uncharacterized protein</fullName>
    </submittedName>
</protein>
<accession>A0A2K8MAS4</accession>
<keyword evidence="3" id="KW-1185">Reference proteome</keyword>
<evidence type="ECO:0000313" key="3">
    <source>
        <dbReference type="Proteomes" id="UP000229081"/>
    </source>
</evidence>
<sequence>MRRLTKIVFAPLMLGLAAAPTGARIAFVPPQMVGPPGLVLDPACPIMVAPSGGTTPGAEIPVRGLALGAPVQRSATSFPTGGSGTANAMERERRRKAGLPYEPRIYDPAGSERPAVFAVGMRQPPTAWLYQRLLLKPSGAAYPRYGLVFAQATSPTAGRIASLALVRPTRPAARPKMSISGGYRLREGCQREEPVHVYAPAMSVGQIRKLFARSGCSWTNLSACSRSQWPRGRVLFVQMQRSGAGYEHRWIDYDLLAGGGNLENSRKRFGIILI</sequence>
<organism evidence="2 3">
    <name type="scientific">Sphingomonas psychrotolerans</name>
    <dbReference type="NCBI Taxonomy" id="1327635"/>
    <lineage>
        <taxon>Bacteria</taxon>
        <taxon>Pseudomonadati</taxon>
        <taxon>Pseudomonadota</taxon>
        <taxon>Alphaproteobacteria</taxon>
        <taxon>Sphingomonadales</taxon>
        <taxon>Sphingomonadaceae</taxon>
        <taxon>Sphingomonas</taxon>
    </lineage>
</organism>
<name>A0A2K8MAS4_9SPHN</name>